<evidence type="ECO:0000313" key="1">
    <source>
        <dbReference type="EMBL" id="APB34249.1"/>
    </source>
</evidence>
<dbReference type="EMBL" id="CP017675">
    <property type="protein sequence ID" value="APB34249.1"/>
    <property type="molecule type" value="Genomic_DNA"/>
</dbReference>
<evidence type="ECO:0000313" key="2">
    <source>
        <dbReference type="Proteomes" id="UP000180235"/>
    </source>
</evidence>
<dbReference type="AlphaFoldDB" id="A0A1J0AE90"/>
<dbReference type="OrthoDB" id="465534at2"/>
<protein>
    <recommendedName>
        <fullName evidence="3">HicB-like antitoxin of toxin-antitoxin system domain-containing protein</fullName>
    </recommendedName>
</protein>
<gene>
    <name evidence="1" type="ORF">GlitD10_1923</name>
</gene>
<organism evidence="1 2">
    <name type="scientific">Gloeomargarita lithophora Alchichica-D10</name>
    <dbReference type="NCBI Taxonomy" id="1188229"/>
    <lineage>
        <taxon>Bacteria</taxon>
        <taxon>Bacillati</taxon>
        <taxon>Cyanobacteriota</taxon>
        <taxon>Cyanophyceae</taxon>
        <taxon>Gloeomargaritales</taxon>
        <taxon>Gloeomargaritaceae</taxon>
        <taxon>Gloeomargarita</taxon>
    </lineage>
</organism>
<dbReference type="SUPFAM" id="SSF143100">
    <property type="entry name" value="TTHA1013/TTHA0281-like"/>
    <property type="match status" value="1"/>
</dbReference>
<dbReference type="RefSeq" id="WP_071454723.1">
    <property type="nucleotide sequence ID" value="NZ_CP017675.1"/>
</dbReference>
<dbReference type="Gene3D" id="3.30.160.250">
    <property type="match status" value="1"/>
</dbReference>
<accession>A0A1J0AE90</accession>
<name>A0A1J0AE90_9CYAN</name>
<proteinExistence type="predicted"/>
<dbReference type="KEGG" id="glt:GlitD10_1923"/>
<dbReference type="Proteomes" id="UP000180235">
    <property type="component" value="Chromosome"/>
</dbReference>
<dbReference type="STRING" id="1188229.GlitD10_1923"/>
<sequence length="69" mass="7327">MKVRAIVEWDSVTASFSATCPELNFISSCGDTKAEALANLQDAIQLMLEPLPDSLLEPSSGAEVFALAL</sequence>
<reference evidence="1 2" key="1">
    <citation type="submission" date="2016-10" db="EMBL/GenBank/DDBJ databases">
        <title>Description of Gloeomargarita lithophora gen. nov., sp. nov., a thylakoid-bearing basal-branching cyanobacterium with intracellular carbonates, and proposal for Gloeomargaritales ord. nov.</title>
        <authorList>
            <person name="Moreira D."/>
            <person name="Tavera R."/>
            <person name="Benzerara K."/>
            <person name="Skouri-Panet F."/>
            <person name="Couradeau E."/>
            <person name="Gerard E."/>
            <person name="Loussert C."/>
            <person name="Novelo E."/>
            <person name="Zivanovic Y."/>
            <person name="Lopez-Garcia P."/>
        </authorList>
    </citation>
    <scope>NUCLEOTIDE SEQUENCE [LARGE SCALE GENOMIC DNA]</scope>
    <source>
        <strain evidence="1 2">D10</strain>
    </source>
</reference>
<dbReference type="InterPro" id="IPR035069">
    <property type="entry name" value="TTHA1013/TTHA0281-like"/>
</dbReference>
<evidence type="ECO:0008006" key="3">
    <source>
        <dbReference type="Google" id="ProtNLM"/>
    </source>
</evidence>
<keyword evidence="2" id="KW-1185">Reference proteome</keyword>